<feature type="active site" description="Proton donor" evidence="2">
    <location>
        <position position="566"/>
    </location>
</feature>
<dbReference type="GO" id="GO:0016614">
    <property type="term" value="F:oxidoreductase activity, acting on CH-OH group of donors"/>
    <property type="evidence" value="ECO:0007669"/>
    <property type="project" value="InterPro"/>
</dbReference>
<evidence type="ECO:0000256" key="4">
    <source>
        <dbReference type="RuleBase" id="RU003968"/>
    </source>
</evidence>
<organism evidence="8 9">
    <name type="scientific">Ignelater luminosus</name>
    <name type="common">Cucubano</name>
    <name type="synonym">Pyrophorus luminosus</name>
    <dbReference type="NCBI Taxonomy" id="2038154"/>
    <lineage>
        <taxon>Eukaryota</taxon>
        <taxon>Metazoa</taxon>
        <taxon>Ecdysozoa</taxon>
        <taxon>Arthropoda</taxon>
        <taxon>Hexapoda</taxon>
        <taxon>Insecta</taxon>
        <taxon>Pterygota</taxon>
        <taxon>Neoptera</taxon>
        <taxon>Endopterygota</taxon>
        <taxon>Coleoptera</taxon>
        <taxon>Polyphaga</taxon>
        <taxon>Elateriformia</taxon>
        <taxon>Elateroidea</taxon>
        <taxon>Elateridae</taxon>
        <taxon>Agrypninae</taxon>
        <taxon>Pyrophorini</taxon>
        <taxon>Ignelater</taxon>
    </lineage>
</organism>
<evidence type="ECO:0000259" key="6">
    <source>
        <dbReference type="PROSITE" id="PS00623"/>
    </source>
</evidence>
<accession>A0A8K0C5E4</accession>
<dbReference type="AlphaFoldDB" id="A0A8K0C5E4"/>
<feature type="domain" description="Glucose-methanol-choline oxidoreductase N-terminal" evidence="7">
    <location>
        <begin position="323"/>
        <end position="337"/>
    </location>
</feature>
<dbReference type="Pfam" id="PF00732">
    <property type="entry name" value="GMC_oxred_N"/>
    <property type="match status" value="1"/>
</dbReference>
<keyword evidence="5" id="KW-0812">Transmembrane</keyword>
<feature type="domain" description="Glucose-methanol-choline oxidoreductase N-terminal" evidence="6">
    <location>
        <begin position="149"/>
        <end position="172"/>
    </location>
</feature>
<dbReference type="InterPro" id="IPR012132">
    <property type="entry name" value="GMC_OxRdtase"/>
</dbReference>
<keyword evidence="9" id="KW-1185">Reference proteome</keyword>
<dbReference type="SUPFAM" id="SSF54373">
    <property type="entry name" value="FAD-linked reductases, C-terminal domain"/>
    <property type="match status" value="1"/>
</dbReference>
<evidence type="ECO:0000313" key="9">
    <source>
        <dbReference type="Proteomes" id="UP000801492"/>
    </source>
</evidence>
<evidence type="ECO:0000259" key="7">
    <source>
        <dbReference type="PROSITE" id="PS00624"/>
    </source>
</evidence>
<dbReference type="PIRSF" id="PIRSF000137">
    <property type="entry name" value="Alcohol_oxidase"/>
    <property type="match status" value="1"/>
</dbReference>
<evidence type="ECO:0000256" key="1">
    <source>
        <dbReference type="ARBA" id="ARBA00010790"/>
    </source>
</evidence>
<protein>
    <recommendedName>
        <fullName evidence="6 7">Glucose-methanol-choline oxidoreductase N-terminal domain-containing protein</fullName>
    </recommendedName>
</protein>
<dbReference type="OrthoDB" id="269227at2759"/>
<name>A0A8K0C5E4_IGNLU</name>
<dbReference type="PANTHER" id="PTHR11552">
    <property type="entry name" value="GLUCOSE-METHANOL-CHOLINE GMC OXIDOREDUCTASE"/>
    <property type="match status" value="1"/>
</dbReference>
<dbReference type="Gene3D" id="3.50.50.60">
    <property type="entry name" value="FAD/NAD(P)-binding domain"/>
    <property type="match status" value="1"/>
</dbReference>
<comment type="caution">
    <text evidence="8">The sequence shown here is derived from an EMBL/GenBank/DDBJ whole genome shotgun (WGS) entry which is preliminary data.</text>
</comment>
<evidence type="ECO:0000256" key="2">
    <source>
        <dbReference type="PIRSR" id="PIRSR000137-1"/>
    </source>
</evidence>
<keyword evidence="5" id="KW-0472">Membrane</keyword>
<dbReference type="PANTHER" id="PTHR11552:SF208">
    <property type="entry name" value="RE36204P-RELATED"/>
    <property type="match status" value="1"/>
</dbReference>
<proteinExistence type="inferred from homology"/>
<dbReference type="Pfam" id="PF05199">
    <property type="entry name" value="GMC_oxred_C"/>
    <property type="match status" value="1"/>
</dbReference>
<comment type="cofactor">
    <cofactor evidence="3">
        <name>FAD</name>
        <dbReference type="ChEBI" id="CHEBI:57692"/>
    </cofactor>
</comment>
<keyword evidence="5" id="KW-1133">Transmembrane helix</keyword>
<feature type="binding site" evidence="3">
    <location>
        <begin position="159"/>
        <end position="162"/>
    </location>
    <ligand>
        <name>FAD</name>
        <dbReference type="ChEBI" id="CHEBI:57692"/>
    </ligand>
</feature>
<gene>
    <name evidence="8" type="ORF">ILUMI_27240</name>
</gene>
<dbReference type="PROSITE" id="PS00623">
    <property type="entry name" value="GMC_OXRED_1"/>
    <property type="match status" value="1"/>
</dbReference>
<dbReference type="EMBL" id="VTPC01091254">
    <property type="protein sequence ID" value="KAF2878936.1"/>
    <property type="molecule type" value="Genomic_DNA"/>
</dbReference>
<evidence type="ECO:0000256" key="3">
    <source>
        <dbReference type="PIRSR" id="PIRSR000137-2"/>
    </source>
</evidence>
<dbReference type="GO" id="GO:0050660">
    <property type="term" value="F:flavin adenine dinucleotide binding"/>
    <property type="evidence" value="ECO:0007669"/>
    <property type="project" value="InterPro"/>
</dbReference>
<dbReference type="InterPro" id="IPR007867">
    <property type="entry name" value="GMC_OxRtase_C"/>
</dbReference>
<dbReference type="InterPro" id="IPR036188">
    <property type="entry name" value="FAD/NAD-bd_sf"/>
</dbReference>
<dbReference type="Gene3D" id="3.30.560.10">
    <property type="entry name" value="Glucose Oxidase, domain 3"/>
    <property type="match status" value="1"/>
</dbReference>
<evidence type="ECO:0000256" key="5">
    <source>
        <dbReference type="SAM" id="Phobius"/>
    </source>
</evidence>
<keyword evidence="4" id="KW-0285">Flavoprotein</keyword>
<sequence length="633" mass="70192">MEQVGTFWTVGWITIVCAAICAIASTFGHNNTNSSEPYQKQLQSILKLVEELPPPNSPIEIPPKIIDKKYDFIIVGAGSAGAVVANRLSEIGSWKILLLEAGYPENNLAQYPVLAPVLQLTDYNWDFTAEPQNNACLAVETRRCAWPRGRGLGGSSAINYMVYTRGNPEDYNQWAAQGNPGWSYEDILPYFLKSENAHIPISEPNYHRTGGYQSIEQTSTSALANAFIQAGQELGYQITDYNSPQQIGFSPIQITTSFGRRASTATSFLQPILNRENLHIVTGARVTRVLIDSNTNRTYGVEYIRNDKKSSVNASKEVILSAGALQSPHLLMLSGVGRKEQLEKHGIKTFSDLPVGETLYDHVAFYSLLFNSNVSETSLSDLFTEDEIQKWYKTGQGPLSSISGNEALAFIKRSNSSNLNDTSPDFELILTTGTLMSDNGTIGRRILKITEEYYREMYETLQGKSSFTIIPILLHPKSVGYMKLKSADPYDDPLFYANYFTDPDNHDIGVLIEAIRFALRLIETEAFKKYDVKLISKPMLGCEHLKHNSDDYWKCALQFLAISSYHPIATCKMGPVGDPTAVVNNELKVYGIDNLRVIDASVIPLHVAAHTNGPAILIGEVGSDMIKKERGVL</sequence>
<comment type="similarity">
    <text evidence="1 4">Belongs to the GMC oxidoreductase family.</text>
</comment>
<feature type="binding site" evidence="3">
    <location>
        <position position="286"/>
    </location>
    <ligand>
        <name>FAD</name>
        <dbReference type="ChEBI" id="CHEBI:57692"/>
    </ligand>
</feature>
<dbReference type="InterPro" id="IPR000172">
    <property type="entry name" value="GMC_OxRdtase_N"/>
</dbReference>
<feature type="active site" description="Proton acceptor" evidence="2">
    <location>
        <position position="610"/>
    </location>
</feature>
<dbReference type="PROSITE" id="PS00624">
    <property type="entry name" value="GMC_OXRED_2"/>
    <property type="match status" value="1"/>
</dbReference>
<feature type="transmembrane region" description="Helical" evidence="5">
    <location>
        <begin position="7"/>
        <end position="27"/>
    </location>
</feature>
<dbReference type="SUPFAM" id="SSF51905">
    <property type="entry name" value="FAD/NAD(P)-binding domain"/>
    <property type="match status" value="1"/>
</dbReference>
<evidence type="ECO:0000313" key="8">
    <source>
        <dbReference type="EMBL" id="KAF2878936.1"/>
    </source>
</evidence>
<keyword evidence="3 4" id="KW-0274">FAD</keyword>
<reference evidence="8" key="1">
    <citation type="submission" date="2019-08" db="EMBL/GenBank/DDBJ databases">
        <title>The genome of the North American firefly Photinus pyralis.</title>
        <authorList>
            <consortium name="Photinus pyralis genome working group"/>
            <person name="Fallon T.R."/>
            <person name="Sander Lower S.E."/>
            <person name="Weng J.-K."/>
        </authorList>
    </citation>
    <scope>NUCLEOTIDE SEQUENCE</scope>
    <source>
        <strain evidence="8">TRF0915ILg1</strain>
        <tissue evidence="8">Whole body</tissue>
    </source>
</reference>
<dbReference type="Proteomes" id="UP000801492">
    <property type="component" value="Unassembled WGS sequence"/>
</dbReference>